<sequence length="143" mass="15247">MTLEQTGAGAEPGEELDRSPGTLATVPGLGVSVPGARVIPQRPIRLCLGASPEQRARARRRLPRCGTSRGSGLRPHALPRKIGNSVSTKTDMEGWLLQPNALAYTRLKDPGPEAHLTPNYTGTIGASMCPPHRGPRSMLPLWA</sequence>
<comment type="caution">
    <text evidence="2">The sequence shown here is derived from an EMBL/GenBank/DDBJ whole genome shotgun (WGS) entry which is preliminary data.</text>
</comment>
<evidence type="ECO:0000313" key="3">
    <source>
        <dbReference type="Proteomes" id="UP000585614"/>
    </source>
</evidence>
<accession>A0A7J7WQY1</accession>
<reference evidence="2 3" key="1">
    <citation type="journal article" date="2020" name="Nature">
        <title>Six reference-quality genomes reveal evolution of bat adaptations.</title>
        <authorList>
            <person name="Jebb D."/>
            <person name="Huang Z."/>
            <person name="Pippel M."/>
            <person name="Hughes G.M."/>
            <person name="Lavrichenko K."/>
            <person name="Devanna P."/>
            <person name="Winkler S."/>
            <person name="Jermiin L.S."/>
            <person name="Skirmuntt E.C."/>
            <person name="Katzourakis A."/>
            <person name="Burkitt-Gray L."/>
            <person name="Ray D.A."/>
            <person name="Sullivan K.A.M."/>
            <person name="Roscito J.G."/>
            <person name="Kirilenko B.M."/>
            <person name="Davalos L.M."/>
            <person name="Corthals A.P."/>
            <person name="Power M.L."/>
            <person name="Jones G."/>
            <person name="Ransome R.D."/>
            <person name="Dechmann D.K.N."/>
            <person name="Locatelli A.G."/>
            <person name="Puechmaille S.J."/>
            <person name="Fedrigo O."/>
            <person name="Jarvis E.D."/>
            <person name="Hiller M."/>
            <person name="Vernes S.C."/>
            <person name="Myers E.W."/>
            <person name="Teeling E.C."/>
        </authorList>
    </citation>
    <scope>NUCLEOTIDE SEQUENCE [LARGE SCALE GENOMIC DNA]</scope>
    <source>
        <strain evidence="2">MRhiFer1</strain>
        <tissue evidence="2">Lung</tissue>
    </source>
</reference>
<dbReference type="AlphaFoldDB" id="A0A7J7WQY1"/>
<feature type="region of interest" description="Disordered" evidence="1">
    <location>
        <begin position="50"/>
        <end position="85"/>
    </location>
</feature>
<feature type="region of interest" description="Disordered" evidence="1">
    <location>
        <begin position="1"/>
        <end position="30"/>
    </location>
</feature>
<dbReference type="EMBL" id="JACAGC010000010">
    <property type="protein sequence ID" value="KAF6339789.1"/>
    <property type="molecule type" value="Genomic_DNA"/>
</dbReference>
<proteinExistence type="predicted"/>
<dbReference type="Proteomes" id="UP000585614">
    <property type="component" value="Unassembled WGS sequence"/>
</dbReference>
<name>A0A7J7WQY1_RHIFE</name>
<evidence type="ECO:0000256" key="1">
    <source>
        <dbReference type="SAM" id="MobiDB-lite"/>
    </source>
</evidence>
<evidence type="ECO:0000313" key="2">
    <source>
        <dbReference type="EMBL" id="KAF6339789.1"/>
    </source>
</evidence>
<organism evidence="2 3">
    <name type="scientific">Rhinolophus ferrumequinum</name>
    <name type="common">Greater horseshoe bat</name>
    <dbReference type="NCBI Taxonomy" id="59479"/>
    <lineage>
        <taxon>Eukaryota</taxon>
        <taxon>Metazoa</taxon>
        <taxon>Chordata</taxon>
        <taxon>Craniata</taxon>
        <taxon>Vertebrata</taxon>
        <taxon>Euteleostomi</taxon>
        <taxon>Mammalia</taxon>
        <taxon>Eutheria</taxon>
        <taxon>Laurasiatheria</taxon>
        <taxon>Chiroptera</taxon>
        <taxon>Yinpterochiroptera</taxon>
        <taxon>Rhinolophoidea</taxon>
        <taxon>Rhinolophidae</taxon>
        <taxon>Rhinolophinae</taxon>
        <taxon>Rhinolophus</taxon>
    </lineage>
</organism>
<protein>
    <submittedName>
        <fullName evidence="2">Uncharacterized protein</fullName>
    </submittedName>
</protein>
<gene>
    <name evidence="2" type="ORF">mRhiFer1_008061</name>
</gene>